<dbReference type="InterPro" id="IPR036770">
    <property type="entry name" value="Ankyrin_rpt-contain_sf"/>
</dbReference>
<dbReference type="SMART" id="SM00131">
    <property type="entry name" value="KU"/>
    <property type="match status" value="1"/>
</dbReference>
<dbReference type="InterPro" id="IPR002110">
    <property type="entry name" value="Ankyrin_rpt"/>
</dbReference>
<dbReference type="CDD" id="cd00109">
    <property type="entry name" value="Kunitz-type"/>
    <property type="match status" value="1"/>
</dbReference>
<dbReference type="Gene3D" id="4.10.410.10">
    <property type="entry name" value="Pancreatic trypsin inhibitor Kunitz domain"/>
    <property type="match status" value="1"/>
</dbReference>
<gene>
    <name evidence="4" type="ORF">KI810_08420</name>
</gene>
<name>A0ABS5SCH2_9BACT</name>
<feature type="chain" id="PRO_5046544212" evidence="2">
    <location>
        <begin position="25"/>
        <end position="338"/>
    </location>
</feature>
<evidence type="ECO:0000256" key="1">
    <source>
        <dbReference type="PROSITE-ProRule" id="PRU00023"/>
    </source>
</evidence>
<dbReference type="InterPro" id="IPR002223">
    <property type="entry name" value="Kunitz_BPTI"/>
</dbReference>
<protein>
    <submittedName>
        <fullName evidence="4">Ankyrin repeat domain-containing protein</fullName>
    </submittedName>
</protein>
<dbReference type="PROSITE" id="PS50297">
    <property type="entry name" value="ANK_REP_REGION"/>
    <property type="match status" value="2"/>
</dbReference>
<evidence type="ECO:0000259" key="3">
    <source>
        <dbReference type="PROSITE" id="PS50279"/>
    </source>
</evidence>
<dbReference type="PANTHER" id="PTHR24118:SF99">
    <property type="entry name" value="POTE ANKYRIN DOMAIN FAMILY MEMBER 3C-RELATED"/>
    <property type="match status" value="1"/>
</dbReference>
<dbReference type="Gene3D" id="1.25.40.20">
    <property type="entry name" value="Ankyrin repeat-containing domain"/>
    <property type="match status" value="2"/>
</dbReference>
<dbReference type="Proteomes" id="UP000756860">
    <property type="component" value="Unassembled WGS sequence"/>
</dbReference>
<keyword evidence="2" id="KW-0732">Signal</keyword>
<dbReference type="SMART" id="SM00248">
    <property type="entry name" value="ANK"/>
    <property type="match status" value="5"/>
</dbReference>
<dbReference type="PROSITE" id="PS50088">
    <property type="entry name" value="ANK_REPEAT"/>
    <property type="match status" value="2"/>
</dbReference>
<dbReference type="PANTHER" id="PTHR24118">
    <property type="entry name" value="POTE ANKYRIN DOMAIN"/>
    <property type="match status" value="1"/>
</dbReference>
<keyword evidence="5" id="KW-1185">Reference proteome</keyword>
<dbReference type="SUPFAM" id="SSF57362">
    <property type="entry name" value="BPTI-like"/>
    <property type="match status" value="1"/>
</dbReference>
<dbReference type="PRINTS" id="PR01415">
    <property type="entry name" value="ANKYRIN"/>
</dbReference>
<feature type="signal peptide" evidence="2">
    <location>
        <begin position="1"/>
        <end position="24"/>
    </location>
</feature>
<keyword evidence="1" id="KW-0040">ANK repeat</keyword>
<feature type="domain" description="BPTI/Kunitz inhibitor" evidence="3">
    <location>
        <begin position="289"/>
        <end position="336"/>
    </location>
</feature>
<organism evidence="4 5">
    <name type="scientific">Geomobilimonas luticola</name>
    <dbReference type="NCBI Taxonomy" id="1114878"/>
    <lineage>
        <taxon>Bacteria</taxon>
        <taxon>Pseudomonadati</taxon>
        <taxon>Thermodesulfobacteriota</taxon>
        <taxon>Desulfuromonadia</taxon>
        <taxon>Geobacterales</taxon>
        <taxon>Geobacteraceae</taxon>
        <taxon>Geomobilimonas</taxon>
    </lineage>
</organism>
<evidence type="ECO:0000313" key="4">
    <source>
        <dbReference type="EMBL" id="MBT0653076.1"/>
    </source>
</evidence>
<dbReference type="InterPro" id="IPR036880">
    <property type="entry name" value="Kunitz_BPTI_sf"/>
</dbReference>
<dbReference type="EMBL" id="JAHCVK010000002">
    <property type="protein sequence ID" value="MBT0653076.1"/>
    <property type="molecule type" value="Genomic_DNA"/>
</dbReference>
<accession>A0ABS5SCH2</accession>
<feature type="repeat" description="ANK" evidence="1">
    <location>
        <begin position="104"/>
        <end position="136"/>
    </location>
</feature>
<evidence type="ECO:0000313" key="5">
    <source>
        <dbReference type="Proteomes" id="UP000756860"/>
    </source>
</evidence>
<evidence type="ECO:0000256" key="2">
    <source>
        <dbReference type="SAM" id="SignalP"/>
    </source>
</evidence>
<feature type="repeat" description="ANK" evidence="1">
    <location>
        <begin position="71"/>
        <end position="103"/>
    </location>
</feature>
<dbReference type="PROSITE" id="PS50279">
    <property type="entry name" value="BPTI_KUNITZ_2"/>
    <property type="match status" value="1"/>
</dbReference>
<dbReference type="Pfam" id="PF12796">
    <property type="entry name" value="Ank_2"/>
    <property type="match status" value="2"/>
</dbReference>
<dbReference type="Pfam" id="PF00014">
    <property type="entry name" value="Kunitz_BPTI"/>
    <property type="match status" value="1"/>
</dbReference>
<proteinExistence type="predicted"/>
<dbReference type="SUPFAM" id="SSF48403">
    <property type="entry name" value="Ankyrin repeat"/>
    <property type="match status" value="1"/>
</dbReference>
<comment type="caution">
    <text evidence="4">The sequence shown here is derived from an EMBL/GenBank/DDBJ whole genome shotgun (WGS) entry which is preliminary data.</text>
</comment>
<reference evidence="4 5" key="1">
    <citation type="submission" date="2021-05" db="EMBL/GenBank/DDBJ databases">
        <title>The draft genome of Geobacter luticola JCM 17780.</title>
        <authorList>
            <person name="Xu Z."/>
            <person name="Masuda Y."/>
            <person name="Itoh H."/>
            <person name="Senoo K."/>
        </authorList>
    </citation>
    <scope>NUCLEOTIDE SEQUENCE [LARGE SCALE GENOMIC DNA]</scope>
    <source>
        <strain evidence="4 5">JCM 17780</strain>
    </source>
</reference>
<sequence>MNKAGVLAGCTILCLSLLTTNAQAHGDDHDDTVTHRPLRDPRKEIENISGDPQRMRTYVDSRKDVNARYRGGKTLLHYAALKNYRDIAASLLARGADINAADDDKRTPLHEAMSYSAYEVVGLLLDKGADVNRENKYDETPLRSIVFWDQKKRAIEVANLFMGKGVDLARPSHATLLDEAIRRERRDLALIFLKNGFGYDESALIDAARKGYEDIFALLLEKGVQPQKVTFHDACASGNMNIVRTLAEKGVKPTADDIDFCLFNGHKEAAVHLSTLLKNGTQADIRRRCHLEPTDGTCKALLEGAYFDVKAKVCREFTGCGGVFPFDTLEACRKVCEE</sequence>